<dbReference type="AlphaFoldDB" id="A0A222G5X7"/>
<dbReference type="EMBL" id="CP020465">
    <property type="protein sequence ID" value="ASP47142.1"/>
    <property type="molecule type" value="Genomic_DNA"/>
</dbReference>
<dbReference type="Proteomes" id="UP000202259">
    <property type="component" value="Chromosome"/>
</dbReference>
<organism evidence="2 3">
    <name type="scientific">Cognaticolwellia beringensis</name>
    <dbReference type="NCBI Taxonomy" id="1967665"/>
    <lineage>
        <taxon>Bacteria</taxon>
        <taxon>Pseudomonadati</taxon>
        <taxon>Pseudomonadota</taxon>
        <taxon>Gammaproteobacteria</taxon>
        <taxon>Alteromonadales</taxon>
        <taxon>Colwelliaceae</taxon>
        <taxon>Cognaticolwellia</taxon>
    </lineage>
</organism>
<sequence>MLRLTNVKLPLNHQAEELEQVILATLKITAEQLTSFSIFKRGYDARKKSKIILMYTLDVETTKNEQLLAEHSSDQNIKASPDTSYKFVGQAPENLTERPVVIGMGPCGLFAGLLLAQMGFNPIILERGSEVRQRTKDTFGFWRKKILNTESNVQFGEGGAGTFSDGKLYSQVKDPKHYSRKVLHEFVDAGAPDEILYVSKPHIGTFKLVTMVEQMRAEIHRLGGEVRFDQRVDDIHFTKADDNSDNMQVTGLTLATGEVINTKHIALAIGHSARDTFEMLHKKGVFIKAKPFSVGFRIEHEQSVIDDARFGENAGNPILGAADYKLVHHCKNGRSVYSFCMCPGGTVVAAASEEGRLVTNGMSQYSRHERNANSAIVVGISPEDYDENGSKDNVLAGIEFQRRLEETAFKLGGENYDAPVQLVGDFLAGRKSGEHGVVEPSYKPGVKYCDLSETLPAYAIEAIREALPAFERKIKGFSMADATLTAVETRTSSPINITRDKETFESINTKGLYPAGEGAGYAGGILSAGIDGIKVAEAMALSMLKNH</sequence>
<name>A0A222G5X7_9GAMM</name>
<dbReference type="InterPro" id="IPR028348">
    <property type="entry name" value="FAD-binding_protein"/>
</dbReference>
<dbReference type="OrthoDB" id="9772594at2"/>
<dbReference type="Gene3D" id="3.50.50.60">
    <property type="entry name" value="FAD/NAD(P)-binding domain"/>
    <property type="match status" value="2"/>
</dbReference>
<evidence type="ECO:0000313" key="3">
    <source>
        <dbReference type="Proteomes" id="UP000202259"/>
    </source>
</evidence>
<reference evidence="2 3" key="1">
    <citation type="submission" date="2017-08" db="EMBL/GenBank/DDBJ databases">
        <title>Complete genome of Colwellia sp. NB097-1, a psychrophile bacterium ioslated from Bering Sea.</title>
        <authorList>
            <person name="Chen X."/>
        </authorList>
    </citation>
    <scope>NUCLEOTIDE SEQUENCE [LARGE SCALE GENOMIC DNA]</scope>
    <source>
        <strain evidence="2 3">NB097-1</strain>
    </source>
</reference>
<dbReference type="PANTHER" id="PTHR42842">
    <property type="entry name" value="FAD/NAD(P)-BINDING OXIDOREDUCTASE"/>
    <property type="match status" value="1"/>
</dbReference>
<dbReference type="InterPro" id="IPR036188">
    <property type="entry name" value="FAD/NAD-bd_sf"/>
</dbReference>
<evidence type="ECO:0000259" key="1">
    <source>
        <dbReference type="Pfam" id="PF21688"/>
    </source>
</evidence>
<dbReference type="KEGG" id="cber:B5D82_04795"/>
<dbReference type="Gene3D" id="3.30.70.2700">
    <property type="match status" value="1"/>
</dbReference>
<dbReference type="InterPro" id="IPR049516">
    <property type="entry name" value="FAD-depend_C"/>
</dbReference>
<gene>
    <name evidence="2" type="ORF">B5D82_04795</name>
</gene>
<dbReference type="Pfam" id="PF21688">
    <property type="entry name" value="FAD-depend_C"/>
    <property type="match status" value="1"/>
</dbReference>
<evidence type="ECO:0000313" key="2">
    <source>
        <dbReference type="EMBL" id="ASP47142.1"/>
    </source>
</evidence>
<dbReference type="RefSeq" id="WP_081149639.1">
    <property type="nucleotide sequence ID" value="NZ_CP020465.1"/>
</dbReference>
<dbReference type="PIRSF" id="PIRSF038984">
    <property type="entry name" value="FAD_binding_protein"/>
    <property type="match status" value="1"/>
</dbReference>
<proteinExistence type="predicted"/>
<accession>A0A222G5X7</accession>
<dbReference type="SUPFAM" id="SSF51905">
    <property type="entry name" value="FAD/NAD(P)-binding domain"/>
    <property type="match status" value="1"/>
</dbReference>
<keyword evidence="3" id="KW-1185">Reference proteome</keyword>
<protein>
    <recommendedName>
        <fullName evidence="1">FAD-dependent protein C-terminal domain-containing protein</fullName>
    </recommendedName>
</protein>
<dbReference type="PANTHER" id="PTHR42842:SF3">
    <property type="entry name" value="FAD_NAD(P)-BINDING OXIDOREDUCTASE FAMILY PROTEIN"/>
    <property type="match status" value="1"/>
</dbReference>
<feature type="domain" description="FAD-dependent protein C-terminal" evidence="1">
    <location>
        <begin position="291"/>
        <end position="491"/>
    </location>
</feature>